<dbReference type="PANTHER" id="PTHR30468:SF28">
    <property type="entry name" value="ALPHA-KETOGLUTARATE-DEPENDENT TAURINE DIOXYGENASE (AFU_ORTHOLOGUE AFUA_8G02210)-RELATED"/>
    <property type="match status" value="1"/>
</dbReference>
<keyword evidence="5" id="KW-0560">Oxidoreductase</keyword>
<protein>
    <submittedName>
        <fullName evidence="7">Uncharacterized protein</fullName>
    </submittedName>
</protein>
<dbReference type="AlphaFoldDB" id="A0A0U1LSJ0"/>
<keyword evidence="8" id="KW-1185">Reference proteome</keyword>
<dbReference type="GO" id="GO:0046872">
    <property type="term" value="F:metal ion binding"/>
    <property type="evidence" value="ECO:0007669"/>
    <property type="project" value="UniProtKB-KW"/>
</dbReference>
<dbReference type="InterPro" id="IPR051323">
    <property type="entry name" value="AtsK-like"/>
</dbReference>
<keyword evidence="3" id="KW-0479">Metal-binding</keyword>
<evidence type="ECO:0000256" key="6">
    <source>
        <dbReference type="ARBA" id="ARBA00023004"/>
    </source>
</evidence>
<sequence length="108" mass="11574">MATQTETKASLRTELKAAFDEKTHDGVPSGFLTDADKSKPNILRTGNPDVVVNKLTPRVGTEIRGLQLSGLTDAQKNGLALLIAERGVVVFTTLAEKPQGVNGLESEW</sequence>
<evidence type="ECO:0000313" key="7">
    <source>
        <dbReference type="EMBL" id="CRG86353.1"/>
    </source>
</evidence>
<gene>
    <name evidence="7" type="ORF">PISL3812_03358</name>
</gene>
<evidence type="ECO:0000256" key="3">
    <source>
        <dbReference type="ARBA" id="ARBA00022723"/>
    </source>
</evidence>
<dbReference type="Gene3D" id="3.60.130.10">
    <property type="entry name" value="Clavaminate synthase-like"/>
    <property type="match status" value="1"/>
</dbReference>
<dbReference type="STRING" id="28573.A0A0U1LSJ0"/>
<dbReference type="InterPro" id="IPR042098">
    <property type="entry name" value="TauD-like_sf"/>
</dbReference>
<dbReference type="EMBL" id="CVMT01000002">
    <property type="protein sequence ID" value="CRG86353.1"/>
    <property type="molecule type" value="Genomic_DNA"/>
</dbReference>
<dbReference type="GO" id="GO:0016706">
    <property type="term" value="F:2-oxoglutarate-dependent dioxygenase activity"/>
    <property type="evidence" value="ECO:0007669"/>
    <property type="project" value="TreeGrafter"/>
</dbReference>
<keyword evidence="6" id="KW-0408">Iron</keyword>
<evidence type="ECO:0000256" key="4">
    <source>
        <dbReference type="ARBA" id="ARBA00022964"/>
    </source>
</evidence>
<reference evidence="7 8" key="1">
    <citation type="submission" date="2015-04" db="EMBL/GenBank/DDBJ databases">
        <authorList>
            <person name="Syromyatnikov M.Y."/>
            <person name="Popov V.N."/>
        </authorList>
    </citation>
    <scope>NUCLEOTIDE SEQUENCE [LARGE SCALE GENOMIC DNA]</scope>
    <source>
        <strain evidence="7">WF-38-12</strain>
    </source>
</reference>
<organism evidence="7 8">
    <name type="scientific">Talaromyces islandicus</name>
    <name type="common">Penicillium islandicum</name>
    <dbReference type="NCBI Taxonomy" id="28573"/>
    <lineage>
        <taxon>Eukaryota</taxon>
        <taxon>Fungi</taxon>
        <taxon>Dikarya</taxon>
        <taxon>Ascomycota</taxon>
        <taxon>Pezizomycotina</taxon>
        <taxon>Eurotiomycetes</taxon>
        <taxon>Eurotiomycetidae</taxon>
        <taxon>Eurotiales</taxon>
        <taxon>Trichocomaceae</taxon>
        <taxon>Talaromyces</taxon>
        <taxon>Talaromyces sect. Islandici</taxon>
    </lineage>
</organism>
<evidence type="ECO:0000256" key="2">
    <source>
        <dbReference type="ARBA" id="ARBA00005896"/>
    </source>
</evidence>
<evidence type="ECO:0000256" key="5">
    <source>
        <dbReference type="ARBA" id="ARBA00023002"/>
    </source>
</evidence>
<dbReference type="GO" id="GO:0005737">
    <property type="term" value="C:cytoplasm"/>
    <property type="evidence" value="ECO:0007669"/>
    <property type="project" value="TreeGrafter"/>
</dbReference>
<keyword evidence="4" id="KW-0223">Dioxygenase</keyword>
<proteinExistence type="inferred from homology"/>
<name>A0A0U1LSJ0_TALIS</name>
<accession>A0A0U1LSJ0</accession>
<dbReference type="Proteomes" id="UP000054383">
    <property type="component" value="Unassembled WGS sequence"/>
</dbReference>
<comment type="similarity">
    <text evidence="2">Belongs to the TfdA dioxygenase family.</text>
</comment>
<evidence type="ECO:0000313" key="8">
    <source>
        <dbReference type="Proteomes" id="UP000054383"/>
    </source>
</evidence>
<dbReference type="PANTHER" id="PTHR30468">
    <property type="entry name" value="ALPHA-KETOGLUTARATE-DEPENDENT SULFONATE DIOXYGENASE"/>
    <property type="match status" value="1"/>
</dbReference>
<comment type="cofactor">
    <cofactor evidence="1">
        <name>Fe(2+)</name>
        <dbReference type="ChEBI" id="CHEBI:29033"/>
    </cofactor>
</comment>
<evidence type="ECO:0000256" key="1">
    <source>
        <dbReference type="ARBA" id="ARBA00001954"/>
    </source>
</evidence>
<dbReference type="OrthoDB" id="10257314at2759"/>
<dbReference type="SUPFAM" id="SSF51197">
    <property type="entry name" value="Clavaminate synthase-like"/>
    <property type="match status" value="1"/>
</dbReference>